<dbReference type="InterPro" id="IPR023213">
    <property type="entry name" value="CAT-like_dom_sf"/>
</dbReference>
<dbReference type="EC" id="2.3.1.-" evidence="4"/>
<feature type="domain" description="Lipoyl-binding" evidence="6">
    <location>
        <begin position="6"/>
        <end position="72"/>
    </location>
</feature>
<evidence type="ECO:0000256" key="3">
    <source>
        <dbReference type="ARBA" id="ARBA00022823"/>
    </source>
</evidence>
<keyword evidence="8" id="KW-1185">Reference proteome</keyword>
<evidence type="ECO:0000313" key="7">
    <source>
        <dbReference type="EMBL" id="SNT56224.1"/>
    </source>
</evidence>
<protein>
    <recommendedName>
        <fullName evidence="4">Dihydrolipoamide acetyltransferase component of pyruvate dehydrogenase complex</fullName>
        <ecNumber evidence="4">2.3.1.-</ecNumber>
    </recommendedName>
</protein>
<gene>
    <name evidence="7" type="ORF">SAMN05216252_14124</name>
</gene>
<feature type="domain" description="2-oxoacid dehydrogenase acyltransferase catalytic" evidence="5">
    <location>
        <begin position="142"/>
        <end position="359"/>
    </location>
</feature>
<dbReference type="OrthoDB" id="3681540at2"/>
<evidence type="ECO:0000256" key="4">
    <source>
        <dbReference type="RuleBase" id="RU003423"/>
    </source>
</evidence>
<proteinExistence type="inferred from homology"/>
<reference evidence="7 8" key="1">
    <citation type="submission" date="2017-06" db="EMBL/GenBank/DDBJ databases">
        <authorList>
            <person name="Kim H.J."/>
            <person name="Triplett B.A."/>
        </authorList>
    </citation>
    <scope>NUCLEOTIDE SEQUENCE [LARGE SCALE GENOMIC DNA]</scope>
    <source>
        <strain evidence="7 8">CGMCC 4.1858</strain>
    </source>
</reference>
<evidence type="ECO:0000259" key="5">
    <source>
        <dbReference type="Pfam" id="PF00198"/>
    </source>
</evidence>
<dbReference type="InterPro" id="IPR011053">
    <property type="entry name" value="Single_hybrid_motif"/>
</dbReference>
<evidence type="ECO:0000256" key="1">
    <source>
        <dbReference type="ARBA" id="ARBA00001938"/>
    </source>
</evidence>
<keyword evidence="4" id="KW-0012">Acyltransferase</keyword>
<dbReference type="SUPFAM" id="SSF51230">
    <property type="entry name" value="Single hybrid motif"/>
    <property type="match status" value="1"/>
</dbReference>
<dbReference type="GO" id="GO:0006086">
    <property type="term" value="P:pyruvate decarboxylation to acetyl-CoA"/>
    <property type="evidence" value="ECO:0007669"/>
    <property type="project" value="InterPro"/>
</dbReference>
<accession>A0A239NPC9</accession>
<name>A0A239NPC9_9ACTN</name>
<dbReference type="InterPro" id="IPR045257">
    <property type="entry name" value="E2/Pdx1"/>
</dbReference>
<dbReference type="CDD" id="cd06849">
    <property type="entry name" value="lipoyl_domain"/>
    <property type="match status" value="1"/>
</dbReference>
<dbReference type="EMBL" id="FZOF01000041">
    <property type="protein sequence ID" value="SNT56224.1"/>
    <property type="molecule type" value="Genomic_DNA"/>
</dbReference>
<dbReference type="Pfam" id="PF00198">
    <property type="entry name" value="2-oxoacid_dh"/>
    <property type="match status" value="1"/>
</dbReference>
<evidence type="ECO:0000256" key="2">
    <source>
        <dbReference type="ARBA" id="ARBA00007317"/>
    </source>
</evidence>
<dbReference type="RefSeq" id="WP_089228993.1">
    <property type="nucleotide sequence ID" value="NZ_FZOF01000041.1"/>
</dbReference>
<dbReference type="GO" id="GO:0045254">
    <property type="term" value="C:pyruvate dehydrogenase complex"/>
    <property type="evidence" value="ECO:0007669"/>
    <property type="project" value="InterPro"/>
</dbReference>
<dbReference type="Pfam" id="PF00364">
    <property type="entry name" value="Biotin_lipoyl"/>
    <property type="match status" value="1"/>
</dbReference>
<comment type="cofactor">
    <cofactor evidence="1 4">
        <name>(R)-lipoate</name>
        <dbReference type="ChEBI" id="CHEBI:83088"/>
    </cofactor>
</comment>
<evidence type="ECO:0000259" key="6">
    <source>
        <dbReference type="Pfam" id="PF00364"/>
    </source>
</evidence>
<keyword evidence="3 4" id="KW-0450">Lipoyl</keyword>
<sequence>MRDIVLPKLNNTDSAAVVNRWLMGEGAKTASGEPLVEVETSKAVNELEAPVSGILHHVVESGAEAAFGSRIGVLFESIEEYRNFLAHQQSAPAGTLSSTELVMTKAAQELIDKYAIDSEAVRSLGKKVIKASDLTALLAPANETVMNLPKSQQGVGRVVAESHRTIPAAFTVLRVGLDAFDEVQGRDAGSGLGLAEFAVKAMAAQHADHPLFFSSPADGARVILAPAPNVGVTVDVGTGLSIPVIKDAHSRTGQEVADLLMELRLQALDGTLRGEDLAGGNITLSLNDDQDVVFAQPIVFPGQVCMLSIGGRQAPLPRVQAGPVDRDLFYLGVAYDHRIVNGRDAVMFGRAVKALLEDREWLDTVQAS</sequence>
<comment type="similarity">
    <text evidence="2 4">Belongs to the 2-oxoacid dehydrogenase family.</text>
</comment>
<organism evidence="7 8">
    <name type="scientific">Actinacidiphila glaucinigra</name>
    <dbReference type="NCBI Taxonomy" id="235986"/>
    <lineage>
        <taxon>Bacteria</taxon>
        <taxon>Bacillati</taxon>
        <taxon>Actinomycetota</taxon>
        <taxon>Actinomycetes</taxon>
        <taxon>Kitasatosporales</taxon>
        <taxon>Streptomycetaceae</taxon>
        <taxon>Actinacidiphila</taxon>
    </lineage>
</organism>
<dbReference type="InterPro" id="IPR001078">
    <property type="entry name" value="2-oxoacid_DH_actylTfrase"/>
</dbReference>
<dbReference type="Gene3D" id="2.40.50.100">
    <property type="match status" value="1"/>
</dbReference>
<dbReference type="GO" id="GO:0016746">
    <property type="term" value="F:acyltransferase activity"/>
    <property type="evidence" value="ECO:0007669"/>
    <property type="project" value="UniProtKB-KW"/>
</dbReference>
<dbReference type="Gene3D" id="3.30.559.10">
    <property type="entry name" value="Chloramphenicol acetyltransferase-like domain"/>
    <property type="match status" value="1"/>
</dbReference>
<dbReference type="AlphaFoldDB" id="A0A239NPC9"/>
<keyword evidence="4 7" id="KW-0808">Transferase</keyword>
<dbReference type="InterPro" id="IPR000089">
    <property type="entry name" value="Biotin_lipoyl"/>
</dbReference>
<dbReference type="Proteomes" id="UP000198280">
    <property type="component" value="Unassembled WGS sequence"/>
</dbReference>
<dbReference type="PANTHER" id="PTHR23151">
    <property type="entry name" value="DIHYDROLIPOAMIDE ACETYL/SUCCINYL-TRANSFERASE-RELATED"/>
    <property type="match status" value="1"/>
</dbReference>
<dbReference type="SUPFAM" id="SSF52777">
    <property type="entry name" value="CoA-dependent acyltransferases"/>
    <property type="match status" value="1"/>
</dbReference>
<dbReference type="PANTHER" id="PTHR23151:SF90">
    <property type="entry name" value="DIHYDROLIPOYLLYSINE-RESIDUE ACETYLTRANSFERASE COMPONENT OF PYRUVATE DEHYDROGENASE COMPLEX, MITOCHONDRIAL-RELATED"/>
    <property type="match status" value="1"/>
</dbReference>
<evidence type="ECO:0000313" key="8">
    <source>
        <dbReference type="Proteomes" id="UP000198280"/>
    </source>
</evidence>